<dbReference type="GO" id="GO:0061630">
    <property type="term" value="F:ubiquitin protein ligase activity"/>
    <property type="evidence" value="ECO:0007669"/>
    <property type="project" value="UniProtKB-EC"/>
</dbReference>
<sequence>MAAAFAALVSLQNNMRLIYSHPNHTFPFEKEQILSLRGSVRFLIDFMTSYDNSHGVRRETAETLEIRIARAAQVAEDVIESHMVDQIRCGKTRPSRFLLDLQKVAIEMDYMKRKASTVRARSGMLDPPTHSPSSSSSAQSTPLLTSSMVGFDDILLKLLDLLTGVPLSRRVIPIQGMGGMGAITRERRVVISGEVNHETITSDAPVRFLIGNGLKLLRTLSKFQITSIHLLLASQGYLSHSEAILRLPWSMDEYQRTMMSVNQVAAHEGVTVEISARLSSYMLRVTDQELPKLRFRNTKETAMEQAQTETALQSQEIIWWEEIIVALPAVQVPVGYSYYPTLPPSHDSPQDDVLSGFKTRRCDDTDQDENEEVCCICLDDLHRGSVTTLDCRHEFHADCIRRWLVCGESFCPLCKAPAIK</sequence>
<keyword evidence="5" id="KW-0812">Transmembrane</keyword>
<evidence type="ECO:0000256" key="10">
    <source>
        <dbReference type="ARBA" id="ARBA00022989"/>
    </source>
</evidence>
<evidence type="ECO:0000256" key="5">
    <source>
        <dbReference type="ARBA" id="ARBA00022692"/>
    </source>
</evidence>
<evidence type="ECO:0000256" key="7">
    <source>
        <dbReference type="ARBA" id="ARBA00022771"/>
    </source>
</evidence>
<comment type="caution">
    <text evidence="15">The sequence shown here is derived from an EMBL/GenBank/DDBJ whole genome shotgun (WGS) entry which is preliminary data.</text>
</comment>
<comment type="subcellular location">
    <subcellularLocation>
        <location evidence="2">Membrane</location>
        <topology evidence="2">Multi-pass membrane protein</topology>
    </subcellularLocation>
</comment>
<evidence type="ECO:0000313" key="16">
    <source>
        <dbReference type="Proteomes" id="UP001567538"/>
    </source>
</evidence>
<keyword evidence="10" id="KW-1133">Transmembrane helix</keyword>
<dbReference type="GO" id="GO:0008270">
    <property type="term" value="F:zinc ion binding"/>
    <property type="evidence" value="ECO:0007669"/>
    <property type="project" value="UniProtKB-KW"/>
</dbReference>
<keyword evidence="16" id="KW-1185">Reference proteome</keyword>
<keyword evidence="4" id="KW-0808">Transferase</keyword>
<keyword evidence="6" id="KW-0479">Metal-binding</keyword>
<evidence type="ECO:0000256" key="4">
    <source>
        <dbReference type="ARBA" id="ARBA00022679"/>
    </source>
</evidence>
<evidence type="ECO:0000256" key="8">
    <source>
        <dbReference type="ARBA" id="ARBA00022786"/>
    </source>
</evidence>
<dbReference type="SMART" id="SM00184">
    <property type="entry name" value="RING"/>
    <property type="match status" value="1"/>
</dbReference>
<evidence type="ECO:0000256" key="1">
    <source>
        <dbReference type="ARBA" id="ARBA00000900"/>
    </source>
</evidence>
<dbReference type="Proteomes" id="UP001567538">
    <property type="component" value="Unassembled WGS sequence"/>
</dbReference>
<reference evidence="15 16" key="1">
    <citation type="submission" date="2024-06" db="EMBL/GenBank/DDBJ databases">
        <title>A chromosome level genome sequence of Diviner's sage (Salvia divinorum).</title>
        <authorList>
            <person name="Ford S.A."/>
            <person name="Ro D.-K."/>
            <person name="Ness R.W."/>
            <person name="Phillips M.A."/>
        </authorList>
    </citation>
    <scope>NUCLEOTIDE SEQUENCE [LARGE SCALE GENOMIC DNA]</scope>
    <source>
        <strain evidence="15">SAF-2024a</strain>
        <tissue evidence="15">Leaf</tissue>
    </source>
</reference>
<evidence type="ECO:0000256" key="9">
    <source>
        <dbReference type="ARBA" id="ARBA00022833"/>
    </source>
</evidence>
<dbReference type="EMBL" id="JBEAFC010000005">
    <property type="protein sequence ID" value="KAL1555798.1"/>
    <property type="molecule type" value="Genomic_DNA"/>
</dbReference>
<name>A0ABD1HJR8_SALDI</name>
<evidence type="ECO:0000256" key="6">
    <source>
        <dbReference type="ARBA" id="ARBA00022723"/>
    </source>
</evidence>
<dbReference type="PANTHER" id="PTHR45977:SF4">
    <property type="entry name" value="RING-TYPE DOMAIN-CONTAINING PROTEIN"/>
    <property type="match status" value="1"/>
</dbReference>
<feature type="compositionally biased region" description="Low complexity" evidence="13">
    <location>
        <begin position="125"/>
        <end position="141"/>
    </location>
</feature>
<keyword evidence="11" id="KW-0472">Membrane</keyword>
<keyword evidence="8" id="KW-0833">Ubl conjugation pathway</keyword>
<dbReference type="AlphaFoldDB" id="A0ABD1HJR8"/>
<dbReference type="Gene3D" id="1.20.5.4130">
    <property type="match status" value="1"/>
</dbReference>
<feature type="domain" description="RING-type" evidence="14">
    <location>
        <begin position="374"/>
        <end position="415"/>
    </location>
</feature>
<dbReference type="CDD" id="cd16448">
    <property type="entry name" value="RING-H2"/>
    <property type="match status" value="1"/>
</dbReference>
<evidence type="ECO:0000259" key="14">
    <source>
        <dbReference type="PROSITE" id="PS50089"/>
    </source>
</evidence>
<keyword evidence="9" id="KW-0862">Zinc</keyword>
<evidence type="ECO:0000256" key="13">
    <source>
        <dbReference type="SAM" id="MobiDB-lite"/>
    </source>
</evidence>
<evidence type="ECO:0000256" key="11">
    <source>
        <dbReference type="ARBA" id="ARBA00023136"/>
    </source>
</evidence>
<evidence type="ECO:0000256" key="12">
    <source>
        <dbReference type="PROSITE-ProRule" id="PRU00175"/>
    </source>
</evidence>
<comment type="catalytic activity">
    <reaction evidence="1">
        <text>S-ubiquitinyl-[E2 ubiquitin-conjugating enzyme]-L-cysteine + [acceptor protein]-L-lysine = [E2 ubiquitin-conjugating enzyme]-L-cysteine + N(6)-ubiquitinyl-[acceptor protein]-L-lysine.</text>
        <dbReference type="EC" id="2.3.2.27"/>
    </reaction>
</comment>
<protein>
    <recommendedName>
        <fullName evidence="3">RING-type E3 ubiquitin transferase</fullName>
        <ecNumber evidence="3">2.3.2.27</ecNumber>
    </recommendedName>
</protein>
<proteinExistence type="predicted"/>
<dbReference type="Pfam" id="PF13639">
    <property type="entry name" value="zf-RING_2"/>
    <property type="match status" value="1"/>
</dbReference>
<evidence type="ECO:0000256" key="3">
    <source>
        <dbReference type="ARBA" id="ARBA00012483"/>
    </source>
</evidence>
<evidence type="ECO:0000256" key="2">
    <source>
        <dbReference type="ARBA" id="ARBA00004141"/>
    </source>
</evidence>
<dbReference type="PROSITE" id="PS50089">
    <property type="entry name" value="ZF_RING_2"/>
    <property type="match status" value="1"/>
</dbReference>
<dbReference type="InterPro" id="IPR013083">
    <property type="entry name" value="Znf_RING/FYVE/PHD"/>
</dbReference>
<organism evidence="15 16">
    <name type="scientific">Salvia divinorum</name>
    <name type="common">Maria pastora</name>
    <name type="synonym">Diviner's sage</name>
    <dbReference type="NCBI Taxonomy" id="28513"/>
    <lineage>
        <taxon>Eukaryota</taxon>
        <taxon>Viridiplantae</taxon>
        <taxon>Streptophyta</taxon>
        <taxon>Embryophyta</taxon>
        <taxon>Tracheophyta</taxon>
        <taxon>Spermatophyta</taxon>
        <taxon>Magnoliopsida</taxon>
        <taxon>eudicotyledons</taxon>
        <taxon>Gunneridae</taxon>
        <taxon>Pentapetalae</taxon>
        <taxon>asterids</taxon>
        <taxon>lamiids</taxon>
        <taxon>Lamiales</taxon>
        <taxon>Lamiaceae</taxon>
        <taxon>Nepetoideae</taxon>
        <taxon>Mentheae</taxon>
        <taxon>Salviinae</taxon>
        <taxon>Salvia</taxon>
        <taxon>Salvia subgen. Calosphace</taxon>
    </lineage>
</organism>
<dbReference type="EC" id="2.3.2.27" evidence="3"/>
<keyword evidence="7 12" id="KW-0863">Zinc-finger</keyword>
<gene>
    <name evidence="15" type="ORF">AAHA92_11497</name>
</gene>
<feature type="region of interest" description="Disordered" evidence="13">
    <location>
        <begin position="118"/>
        <end position="141"/>
    </location>
</feature>
<dbReference type="Gene3D" id="3.30.40.10">
    <property type="entry name" value="Zinc/RING finger domain, C3HC4 (zinc finger)"/>
    <property type="match status" value="1"/>
</dbReference>
<dbReference type="SUPFAM" id="SSF57850">
    <property type="entry name" value="RING/U-box"/>
    <property type="match status" value="1"/>
</dbReference>
<accession>A0ABD1HJR8</accession>
<dbReference type="PANTHER" id="PTHR45977">
    <property type="entry name" value="TARGET OF ERK KINASE MPK-1"/>
    <property type="match status" value="1"/>
</dbReference>
<dbReference type="GO" id="GO:0016020">
    <property type="term" value="C:membrane"/>
    <property type="evidence" value="ECO:0007669"/>
    <property type="project" value="UniProtKB-SubCell"/>
</dbReference>
<dbReference type="InterPro" id="IPR001841">
    <property type="entry name" value="Znf_RING"/>
</dbReference>
<evidence type="ECO:0000313" key="15">
    <source>
        <dbReference type="EMBL" id="KAL1555798.1"/>
    </source>
</evidence>